<protein>
    <recommendedName>
        <fullName evidence="2">DNA ligase D 3'-phosphoesterase domain-containing protein</fullName>
    </recommendedName>
</protein>
<reference evidence="3 4" key="1">
    <citation type="submission" date="2012-09" db="EMBL/GenBank/DDBJ databases">
        <title>Genome Sequence of alkane-degrading Bacterium Alcanivorax sp. 521-1.</title>
        <authorList>
            <person name="Lai Q."/>
            <person name="Shao Z."/>
        </authorList>
    </citation>
    <scope>NUCLEOTIDE SEQUENCE [LARGE SCALE GENOMIC DNA]</scope>
    <source>
        <strain evidence="3 4">521-1</strain>
    </source>
</reference>
<dbReference type="NCBIfam" id="TIGR02777">
    <property type="entry name" value="LigD_PE_dom"/>
    <property type="match status" value="1"/>
</dbReference>
<dbReference type="PANTHER" id="PTHR39465:SF1">
    <property type="entry name" value="DNA LIGASE D 3'-PHOSPHOESTERASE DOMAIN-CONTAINING PROTEIN"/>
    <property type="match status" value="1"/>
</dbReference>
<feature type="region of interest" description="Disordered" evidence="1">
    <location>
        <begin position="1"/>
        <end position="29"/>
    </location>
</feature>
<dbReference type="EMBL" id="ARXX01000002">
    <property type="protein sequence ID" value="MBF5054876.1"/>
    <property type="molecule type" value="Genomic_DNA"/>
</dbReference>
<dbReference type="Pfam" id="PF13298">
    <property type="entry name" value="LigD_N"/>
    <property type="match status" value="1"/>
</dbReference>
<dbReference type="PANTHER" id="PTHR39465">
    <property type="entry name" value="DNA LIGASE D, 3'-PHOSPHOESTERASE DOMAIN"/>
    <property type="match status" value="1"/>
</dbReference>
<comment type="caution">
    <text evidence="3">The sequence shown here is derived from an EMBL/GenBank/DDBJ whole genome shotgun (WGS) entry which is preliminary data.</text>
</comment>
<feature type="compositionally biased region" description="Polar residues" evidence="1">
    <location>
        <begin position="171"/>
        <end position="181"/>
    </location>
</feature>
<dbReference type="RefSeq" id="WP_194863838.1">
    <property type="nucleotide sequence ID" value="NZ_ARXX01000002.1"/>
</dbReference>
<evidence type="ECO:0000259" key="2">
    <source>
        <dbReference type="Pfam" id="PF13298"/>
    </source>
</evidence>
<evidence type="ECO:0000256" key="1">
    <source>
        <dbReference type="SAM" id="MobiDB-lite"/>
    </source>
</evidence>
<proteinExistence type="predicted"/>
<evidence type="ECO:0000313" key="3">
    <source>
        <dbReference type="EMBL" id="MBF5054876.1"/>
    </source>
</evidence>
<accession>A0ABS0AN08</accession>
<feature type="region of interest" description="Disordered" evidence="1">
    <location>
        <begin position="161"/>
        <end position="203"/>
    </location>
</feature>
<name>A0ABS0AN08_9GAMM</name>
<dbReference type="Proteomes" id="UP000662703">
    <property type="component" value="Unassembled WGS sequence"/>
</dbReference>
<sequence length="203" mass="23099">MSKDRLQDYRRKRNLEASREPAGGEGRAPRFVIQKHDASHLHYDFRLAFDGALKSWAVPKGPSTDPRDKRLAVQVEDHPLDYADFEGVIPEGHYGAGTVMVWDQGGYRNLLADKDPPKTMAEGWRDGLLEVWLEGDKLRGGYALKRFRDGDKPQWLLIKMDDEQADARRNPVSTENRSVKSGHTLAGIAREARREQDEGDHHD</sequence>
<gene>
    <name evidence="3" type="ORF">Y5W_00170</name>
</gene>
<feature type="compositionally biased region" description="Basic and acidic residues" evidence="1">
    <location>
        <begin position="190"/>
        <end position="203"/>
    </location>
</feature>
<feature type="domain" description="DNA ligase D 3'-phosphoesterase" evidence="2">
    <location>
        <begin position="34"/>
        <end position="146"/>
    </location>
</feature>
<evidence type="ECO:0000313" key="4">
    <source>
        <dbReference type="Proteomes" id="UP000662703"/>
    </source>
</evidence>
<keyword evidence="4" id="KW-1185">Reference proteome</keyword>
<feature type="compositionally biased region" description="Basic and acidic residues" evidence="1">
    <location>
        <begin position="1"/>
        <end position="19"/>
    </location>
</feature>
<organism evidence="3 4">
    <name type="scientific">Alloalcanivorax profundimaris</name>
    <dbReference type="NCBI Taxonomy" id="2735259"/>
    <lineage>
        <taxon>Bacteria</taxon>
        <taxon>Pseudomonadati</taxon>
        <taxon>Pseudomonadota</taxon>
        <taxon>Gammaproteobacteria</taxon>
        <taxon>Oceanospirillales</taxon>
        <taxon>Alcanivoracaceae</taxon>
        <taxon>Alloalcanivorax</taxon>
    </lineage>
</organism>
<dbReference type="InterPro" id="IPR014144">
    <property type="entry name" value="LigD_PE_domain"/>
</dbReference>